<dbReference type="GO" id="GO:0046872">
    <property type="term" value="F:metal ion binding"/>
    <property type="evidence" value="ECO:0007669"/>
    <property type="project" value="UniProtKB-KW"/>
</dbReference>
<dbReference type="InterPro" id="IPR045089">
    <property type="entry name" value="PGGT1B-like"/>
</dbReference>
<evidence type="ECO:0000256" key="5">
    <source>
        <dbReference type="ARBA" id="ARBA00022723"/>
    </source>
</evidence>
<dbReference type="AlphaFoldDB" id="A0A9W7B7D6"/>
<dbReference type="GO" id="GO:0005953">
    <property type="term" value="C:CAAX-protein geranylgeranyltransferase complex"/>
    <property type="evidence" value="ECO:0007669"/>
    <property type="project" value="TreeGrafter"/>
</dbReference>
<evidence type="ECO:0000259" key="8">
    <source>
        <dbReference type="Pfam" id="PF00432"/>
    </source>
</evidence>
<dbReference type="EMBL" id="BRXY01000252">
    <property type="protein sequence ID" value="GMH80935.1"/>
    <property type="molecule type" value="Genomic_DNA"/>
</dbReference>
<keyword evidence="4" id="KW-0808">Transferase</keyword>
<comment type="similarity">
    <text evidence="2">Belongs to the protein prenyltransferase subunit beta family.</text>
</comment>
<evidence type="ECO:0000256" key="3">
    <source>
        <dbReference type="ARBA" id="ARBA00022602"/>
    </source>
</evidence>
<accession>A0A9W7B7D6</accession>
<protein>
    <recommendedName>
        <fullName evidence="8">Prenyltransferase alpha-alpha toroid domain-containing protein</fullName>
    </recommendedName>
</protein>
<organism evidence="9 10">
    <name type="scientific">Triparma strigata</name>
    <dbReference type="NCBI Taxonomy" id="1606541"/>
    <lineage>
        <taxon>Eukaryota</taxon>
        <taxon>Sar</taxon>
        <taxon>Stramenopiles</taxon>
        <taxon>Ochrophyta</taxon>
        <taxon>Bolidophyceae</taxon>
        <taxon>Parmales</taxon>
        <taxon>Triparmaceae</taxon>
        <taxon>Triparma</taxon>
    </lineage>
</organism>
<feature type="domain" description="Prenyltransferase alpha-alpha toroid" evidence="8">
    <location>
        <begin position="73"/>
        <end position="424"/>
    </location>
</feature>
<name>A0A9W7B7D6_9STRA</name>
<sequence>MLFGSTGLGASTSAQTIVSKLPPELKGQGLPEPDGEVTFEEITPEKLAEMQAQQMAKMKAAAELAKANAGKFDLSKNARYLHYSLSGLPEPYESLDTNRLTLAHFCIQSLYILKDQRLFHVLKGKEVRDRMIKWIYNLKVTQVLDGSDGGEPKTVEGFVGGTFLGNAFKDVFQSPSSAAPNASDTPTSVHLAMTYCALLTLLTLGDDLSHVDAHRIMLGVKSLQNLDREKDGILFGSFKSHGEGSESDMRFCYCALTIERVLWKLLHPQQPWNGKDSTYVDKGALLEFVKRSKCYDGGIALLPDQESHGGSYFTGLATLELMGSVDEVFKDRAEPIDWGVMRQIGGMQGRRGKVEDTCYSYWVGGGLNILDGGENLYLDKEPLHKYILKCQHPMYGGFGKAEGAPPDVLHTFYSLGYLSLSGFAGEGAEGGLGDIDVTLGCSKEAGDWIRDVDKTYEVQVKEKELRELQALKAAST</sequence>
<gene>
    <name evidence="9" type="ORF">TrST_g8636</name>
</gene>
<dbReference type="OrthoDB" id="24893at2759"/>
<evidence type="ECO:0000256" key="2">
    <source>
        <dbReference type="ARBA" id="ARBA00010497"/>
    </source>
</evidence>
<evidence type="ECO:0000313" key="10">
    <source>
        <dbReference type="Proteomes" id="UP001165085"/>
    </source>
</evidence>
<keyword evidence="7" id="KW-0862">Zinc</keyword>
<dbReference type="Pfam" id="PF00432">
    <property type="entry name" value="Prenyltrans"/>
    <property type="match status" value="1"/>
</dbReference>
<keyword evidence="6" id="KW-0677">Repeat</keyword>
<dbReference type="GO" id="GO:0004662">
    <property type="term" value="F:CAAX-protein geranylgeranyltransferase activity"/>
    <property type="evidence" value="ECO:0007669"/>
    <property type="project" value="TreeGrafter"/>
</dbReference>
<dbReference type="Proteomes" id="UP001165085">
    <property type="component" value="Unassembled WGS sequence"/>
</dbReference>
<evidence type="ECO:0000256" key="7">
    <source>
        <dbReference type="ARBA" id="ARBA00022833"/>
    </source>
</evidence>
<proteinExistence type="inferred from homology"/>
<comment type="cofactor">
    <cofactor evidence="1">
        <name>Zn(2+)</name>
        <dbReference type="ChEBI" id="CHEBI:29105"/>
    </cofactor>
</comment>
<evidence type="ECO:0000256" key="1">
    <source>
        <dbReference type="ARBA" id="ARBA00001947"/>
    </source>
</evidence>
<keyword evidence="5" id="KW-0479">Metal-binding</keyword>
<dbReference type="InterPro" id="IPR008930">
    <property type="entry name" value="Terpenoid_cyclase/PrenylTrfase"/>
</dbReference>
<keyword evidence="10" id="KW-1185">Reference proteome</keyword>
<evidence type="ECO:0000313" key="9">
    <source>
        <dbReference type="EMBL" id="GMH80935.1"/>
    </source>
</evidence>
<dbReference type="PANTHER" id="PTHR11774">
    <property type="entry name" value="GERANYLGERANYL TRANSFERASE TYPE BETA SUBUNIT"/>
    <property type="match status" value="1"/>
</dbReference>
<dbReference type="SUPFAM" id="SSF48239">
    <property type="entry name" value="Terpenoid cyclases/Protein prenyltransferases"/>
    <property type="match status" value="1"/>
</dbReference>
<comment type="caution">
    <text evidence="9">The sequence shown here is derived from an EMBL/GenBank/DDBJ whole genome shotgun (WGS) entry which is preliminary data.</text>
</comment>
<reference evidence="10" key="1">
    <citation type="journal article" date="2023" name="Commun. Biol.">
        <title>Genome analysis of Parmales, the sister group of diatoms, reveals the evolutionary specialization of diatoms from phago-mixotrophs to photoautotrophs.</title>
        <authorList>
            <person name="Ban H."/>
            <person name="Sato S."/>
            <person name="Yoshikawa S."/>
            <person name="Yamada K."/>
            <person name="Nakamura Y."/>
            <person name="Ichinomiya M."/>
            <person name="Sato N."/>
            <person name="Blanc-Mathieu R."/>
            <person name="Endo H."/>
            <person name="Kuwata A."/>
            <person name="Ogata H."/>
        </authorList>
    </citation>
    <scope>NUCLEOTIDE SEQUENCE [LARGE SCALE GENOMIC DNA]</scope>
    <source>
        <strain evidence="10">NIES 3701</strain>
    </source>
</reference>
<dbReference type="PANTHER" id="PTHR11774:SF4">
    <property type="entry name" value="GERANYLGERANYL TRANSFERASE TYPE-1 SUBUNIT BETA"/>
    <property type="match status" value="1"/>
</dbReference>
<dbReference type="Gene3D" id="1.50.10.20">
    <property type="match status" value="1"/>
</dbReference>
<evidence type="ECO:0000256" key="4">
    <source>
        <dbReference type="ARBA" id="ARBA00022679"/>
    </source>
</evidence>
<dbReference type="InterPro" id="IPR001330">
    <property type="entry name" value="Prenyltrans"/>
</dbReference>
<keyword evidence="3" id="KW-0637">Prenyltransferase</keyword>
<evidence type="ECO:0000256" key="6">
    <source>
        <dbReference type="ARBA" id="ARBA00022737"/>
    </source>
</evidence>